<organism evidence="2 3">
    <name type="scientific">Scytonema hofmannii PCC 7110</name>
    <dbReference type="NCBI Taxonomy" id="128403"/>
    <lineage>
        <taxon>Bacteria</taxon>
        <taxon>Bacillati</taxon>
        <taxon>Cyanobacteriota</taxon>
        <taxon>Cyanophyceae</taxon>
        <taxon>Nostocales</taxon>
        <taxon>Scytonemataceae</taxon>
        <taxon>Scytonema</taxon>
    </lineage>
</organism>
<dbReference type="AlphaFoldDB" id="A0A139WZ12"/>
<name>A0A139WZ12_9CYAN</name>
<dbReference type="EMBL" id="ANNX02000045">
    <property type="protein sequence ID" value="KYC37694.1"/>
    <property type="molecule type" value="Genomic_DNA"/>
</dbReference>
<evidence type="ECO:0000256" key="1">
    <source>
        <dbReference type="SAM" id="MobiDB-lite"/>
    </source>
</evidence>
<feature type="compositionally biased region" description="Polar residues" evidence="1">
    <location>
        <begin position="53"/>
        <end position="63"/>
    </location>
</feature>
<protein>
    <submittedName>
        <fullName evidence="2">Uncharacterized protein</fullName>
    </submittedName>
</protein>
<reference evidence="2 3" key="1">
    <citation type="journal article" date="2013" name="Genome Biol. Evol.">
        <title>Genomes of Stigonematalean cyanobacteria (subsection V) and the evolution of oxygenic photosynthesis from prokaryotes to plastids.</title>
        <authorList>
            <person name="Dagan T."/>
            <person name="Roettger M."/>
            <person name="Stucken K."/>
            <person name="Landan G."/>
            <person name="Koch R."/>
            <person name="Major P."/>
            <person name="Gould S.B."/>
            <person name="Goremykin V.V."/>
            <person name="Rippka R."/>
            <person name="Tandeau de Marsac N."/>
            <person name="Gugger M."/>
            <person name="Lockhart P.J."/>
            <person name="Allen J.F."/>
            <person name="Brune I."/>
            <person name="Maus I."/>
            <person name="Puhler A."/>
            <person name="Martin W.F."/>
        </authorList>
    </citation>
    <scope>NUCLEOTIDE SEQUENCE [LARGE SCALE GENOMIC DNA]</scope>
    <source>
        <strain evidence="2 3">PCC 7110</strain>
    </source>
</reference>
<dbReference type="STRING" id="128403.WA1_04020"/>
<accession>A0A139WZ12</accession>
<evidence type="ECO:0000313" key="2">
    <source>
        <dbReference type="EMBL" id="KYC37694.1"/>
    </source>
</evidence>
<dbReference type="RefSeq" id="WP_017743353.1">
    <property type="nucleotide sequence ID" value="NZ_KQ976354.1"/>
</dbReference>
<evidence type="ECO:0000313" key="3">
    <source>
        <dbReference type="Proteomes" id="UP000076925"/>
    </source>
</evidence>
<keyword evidence="3" id="KW-1185">Reference proteome</keyword>
<comment type="caution">
    <text evidence="2">The sequence shown here is derived from an EMBL/GenBank/DDBJ whole genome shotgun (WGS) entry which is preliminary data.</text>
</comment>
<dbReference type="OrthoDB" id="511959at2"/>
<sequence length="163" mass="18161">MQKVRSSQASYGLIAFMTSATLFGTSNHVLSQTAQGSLKSPQTAFTIDFVSPYSKTQPTSPSQKKPAATSRAKNRYSITTILEGETANFIVKVYKENNQILYVGKSKKDPNKPVKLPAKVVGKSKYRANNGSYSYIVNPDRVEVWQGGRKIRSDRFRLSKVFQ</sequence>
<feature type="region of interest" description="Disordered" evidence="1">
    <location>
        <begin position="53"/>
        <end position="72"/>
    </location>
</feature>
<proteinExistence type="predicted"/>
<dbReference type="Proteomes" id="UP000076925">
    <property type="component" value="Unassembled WGS sequence"/>
</dbReference>
<gene>
    <name evidence="2" type="ORF">WA1_04020</name>
</gene>